<keyword evidence="8" id="KW-1185">Reference proteome</keyword>
<feature type="binding site" evidence="6">
    <location>
        <position position="45"/>
    </location>
    <ligand>
        <name>Na(+)</name>
        <dbReference type="ChEBI" id="CHEBI:29101"/>
        <label>1</label>
    </ligand>
</feature>
<accession>A0A8C3ZQ25</accession>
<keyword evidence="6" id="KW-0479">Metal-binding</keyword>
<protein>
    <submittedName>
        <fullName evidence="7">Uncharacterized protein</fullName>
    </submittedName>
</protein>
<organism evidence="7 8">
    <name type="scientific">Denticeps clupeoides</name>
    <name type="common">denticle herring</name>
    <dbReference type="NCBI Taxonomy" id="299321"/>
    <lineage>
        <taxon>Eukaryota</taxon>
        <taxon>Metazoa</taxon>
        <taxon>Chordata</taxon>
        <taxon>Craniata</taxon>
        <taxon>Vertebrata</taxon>
        <taxon>Euteleostomi</taxon>
        <taxon>Actinopterygii</taxon>
        <taxon>Neopterygii</taxon>
        <taxon>Teleostei</taxon>
        <taxon>Clupei</taxon>
        <taxon>Clupeiformes</taxon>
        <taxon>Denticipitoidei</taxon>
        <taxon>Denticipitidae</taxon>
        <taxon>Denticeps</taxon>
    </lineage>
</organism>
<dbReference type="GO" id="GO:0046872">
    <property type="term" value="F:metal ion binding"/>
    <property type="evidence" value="ECO:0007669"/>
    <property type="project" value="UniProtKB-KW"/>
</dbReference>
<dbReference type="SUPFAM" id="SSF161070">
    <property type="entry name" value="SNF-like"/>
    <property type="match status" value="1"/>
</dbReference>
<dbReference type="GO" id="GO:0016020">
    <property type="term" value="C:membrane"/>
    <property type="evidence" value="ECO:0007669"/>
    <property type="project" value="UniProtKB-SubCell"/>
</dbReference>
<evidence type="ECO:0000256" key="1">
    <source>
        <dbReference type="ARBA" id="ARBA00004141"/>
    </source>
</evidence>
<proteinExistence type="predicted"/>
<evidence type="ECO:0000256" key="3">
    <source>
        <dbReference type="ARBA" id="ARBA00022692"/>
    </source>
</evidence>
<keyword evidence="6" id="KW-0915">Sodium</keyword>
<comment type="subcellular location">
    <subcellularLocation>
        <location evidence="1">Membrane</location>
        <topology evidence="1">Multi-pass membrane protein</topology>
    </subcellularLocation>
</comment>
<dbReference type="Proteomes" id="UP000694580">
    <property type="component" value="Unplaced"/>
</dbReference>
<feature type="binding site" evidence="6">
    <location>
        <position position="48"/>
    </location>
    <ligand>
        <name>Na(+)</name>
        <dbReference type="ChEBI" id="CHEBI:29101"/>
        <label>1</label>
    </ligand>
</feature>
<evidence type="ECO:0000256" key="4">
    <source>
        <dbReference type="ARBA" id="ARBA00022989"/>
    </source>
</evidence>
<dbReference type="InterPro" id="IPR000175">
    <property type="entry name" value="Na/ntran_symport"/>
</dbReference>
<sequence length="67" mass="7631">TDTRTTSRLKKMELVNCEEVEGRRKKIKERGQWNSNIEFLLVVAGNIVGLENVWRCKLSVATPGTQV</sequence>
<reference evidence="7" key="1">
    <citation type="submission" date="2025-08" db="UniProtKB">
        <authorList>
            <consortium name="Ensembl"/>
        </authorList>
    </citation>
    <scope>IDENTIFICATION</scope>
</reference>
<keyword evidence="5" id="KW-0472">Membrane</keyword>
<keyword evidence="2" id="KW-0813">Transport</keyword>
<evidence type="ECO:0000256" key="6">
    <source>
        <dbReference type="PIRSR" id="PIRSR600175-1"/>
    </source>
</evidence>
<evidence type="ECO:0000313" key="8">
    <source>
        <dbReference type="Proteomes" id="UP000694580"/>
    </source>
</evidence>
<dbReference type="Ensembl" id="ENSDCDT00010024528.1">
    <property type="protein sequence ID" value="ENSDCDP00010021956.1"/>
    <property type="gene ID" value="ENSDCDG00010011197.1"/>
</dbReference>
<feature type="binding site" evidence="6">
    <location>
        <position position="52"/>
    </location>
    <ligand>
        <name>Na(+)</name>
        <dbReference type="ChEBI" id="CHEBI:29101"/>
        <label>1</label>
    </ligand>
</feature>
<keyword evidence="4" id="KW-1133">Transmembrane helix</keyword>
<evidence type="ECO:0000256" key="2">
    <source>
        <dbReference type="ARBA" id="ARBA00022448"/>
    </source>
</evidence>
<evidence type="ECO:0000256" key="5">
    <source>
        <dbReference type="ARBA" id="ARBA00023136"/>
    </source>
</evidence>
<dbReference type="InterPro" id="IPR037272">
    <property type="entry name" value="SNS_sf"/>
</dbReference>
<name>A0A8C3ZQ25_9TELE</name>
<reference evidence="7" key="2">
    <citation type="submission" date="2025-09" db="UniProtKB">
        <authorList>
            <consortium name="Ensembl"/>
        </authorList>
    </citation>
    <scope>IDENTIFICATION</scope>
</reference>
<keyword evidence="3" id="KW-0812">Transmembrane</keyword>
<dbReference type="PROSITE" id="PS50267">
    <property type="entry name" value="NA_NEUROTRAN_SYMP_3"/>
    <property type="match status" value="1"/>
</dbReference>
<evidence type="ECO:0000313" key="7">
    <source>
        <dbReference type="Ensembl" id="ENSDCDP00010021956.1"/>
    </source>
</evidence>
<dbReference type="AlphaFoldDB" id="A0A8C3ZQ25"/>